<reference evidence="2" key="1">
    <citation type="submission" date="2019-06" db="EMBL/GenBank/DDBJ databases">
        <authorList>
            <person name="Zheng W."/>
        </authorList>
    </citation>
    <scope>NUCLEOTIDE SEQUENCE</scope>
    <source>
        <strain evidence="2">QDHG01</strain>
    </source>
</reference>
<dbReference type="OrthoDB" id="422005at2759"/>
<dbReference type="PROSITE" id="PS51857">
    <property type="entry name" value="CSD_2"/>
    <property type="match status" value="1"/>
</dbReference>
<feature type="domain" description="CSD" evidence="1">
    <location>
        <begin position="774"/>
        <end position="839"/>
    </location>
</feature>
<dbReference type="EMBL" id="RRYP01029781">
    <property type="protein sequence ID" value="TNV71477.1"/>
    <property type="molecule type" value="Genomic_DNA"/>
</dbReference>
<keyword evidence="3" id="KW-1185">Reference proteome</keyword>
<name>A0A8J8SUM7_HALGN</name>
<gene>
    <name evidence="2" type="ORF">FGO68_gene13365</name>
</gene>
<dbReference type="InterPro" id="IPR002059">
    <property type="entry name" value="CSP_DNA-bd"/>
</dbReference>
<dbReference type="SUPFAM" id="SSF50249">
    <property type="entry name" value="Nucleic acid-binding proteins"/>
    <property type="match status" value="1"/>
</dbReference>
<dbReference type="Gene3D" id="2.40.50.140">
    <property type="entry name" value="Nucleic acid-binding proteins"/>
    <property type="match status" value="1"/>
</dbReference>
<dbReference type="InterPro" id="IPR027417">
    <property type="entry name" value="P-loop_NTPase"/>
</dbReference>
<evidence type="ECO:0000313" key="2">
    <source>
        <dbReference type="EMBL" id="TNV71477.1"/>
    </source>
</evidence>
<sequence length="851" mass="98652">METPAGNGYIDYRFTINELNRLIVEAKRHSRDLGVSEDHAGRHYKLNGPVFNSKHAQEGIEQAIRYCGHKNSELACITNGRQWIIFIGNRRGDGKDTLSGQAFVFGSLDGVRSNFKKFYNLLSFESVSKYRYRADFQEAEGQPLRSSSFNEPLRKPDSRILIPADRIYDDLDRVMISFFRDLSGDDDPEMRKACFVTSAESNRADASIARISEQLRNKVRTLRTDDNGDINGITQAIKRVRDMQRHEFILLVGTKGAGKSSFVDRFFEVVLPKTIASDCVLVRIDLAESAKDEHGIIKWLDEHFLEATEKAVFGDEPPDYDELKGMYFREYERMRKGPYKHLYNENPSEFKIRFGEQIEQRREQRPHEYIVHLLHRIVHSYIKIPCLIFDNADHFSVDFQEKVFQYAHSFYKEVLCLVLFPITDKTSWQISRQGALESFFTESFFLPSPAPDLVLRKRVEYIERKIKEDNEKPEKGRGYFFGRGIELTIEDLKAFTSSVQNVFINTGDVANWIGNLSNHDIRRCLNLTRDIVGSPHIHVDEMLKAITAKSSIQVDPNNAKLAMIKGKYDIYPTGLNRFVQNIFALTTEFGTSPLLGLRILQVLESTHFQHAEGEARFMQVSHIIEYCKAMNFEHQTVLGWLNNMLKSGLILSYDPERLSINEVFRIEISPSGYQHLIWGRSDWAYLESMLEVTPLRNRETFNELLSLMNVGFPFSLRSAIRLFLHYLIFEDAKYSIIPDHPQYDDQRRLVGVLEQQRDQLNQPMRVSHSHRYGRPFGVIHEWYDERGYGYITPDGGSADLFLRFRNIHNYSDSISPIGRCVEFDISRNEKGPIAINAFFLDQTLKYYIHLS</sequence>
<accession>A0A8J8SUM7</accession>
<protein>
    <recommendedName>
        <fullName evidence="1">CSD domain-containing protein</fullName>
    </recommendedName>
</protein>
<dbReference type="AlphaFoldDB" id="A0A8J8SUM7"/>
<dbReference type="Proteomes" id="UP000785679">
    <property type="component" value="Unassembled WGS sequence"/>
</dbReference>
<dbReference type="Pfam" id="PF13401">
    <property type="entry name" value="AAA_22"/>
    <property type="match status" value="1"/>
</dbReference>
<organism evidence="2 3">
    <name type="scientific">Halteria grandinella</name>
    <dbReference type="NCBI Taxonomy" id="5974"/>
    <lineage>
        <taxon>Eukaryota</taxon>
        <taxon>Sar</taxon>
        <taxon>Alveolata</taxon>
        <taxon>Ciliophora</taxon>
        <taxon>Intramacronucleata</taxon>
        <taxon>Spirotrichea</taxon>
        <taxon>Stichotrichia</taxon>
        <taxon>Sporadotrichida</taxon>
        <taxon>Halteriidae</taxon>
        <taxon>Halteria</taxon>
    </lineage>
</organism>
<dbReference type="GO" id="GO:0016887">
    <property type="term" value="F:ATP hydrolysis activity"/>
    <property type="evidence" value="ECO:0007669"/>
    <property type="project" value="InterPro"/>
</dbReference>
<dbReference type="Pfam" id="PF00313">
    <property type="entry name" value="CSD"/>
    <property type="match status" value="1"/>
</dbReference>
<dbReference type="SUPFAM" id="SSF52540">
    <property type="entry name" value="P-loop containing nucleoside triphosphate hydrolases"/>
    <property type="match status" value="1"/>
</dbReference>
<dbReference type="GO" id="GO:0003676">
    <property type="term" value="F:nucleic acid binding"/>
    <property type="evidence" value="ECO:0007669"/>
    <property type="project" value="InterPro"/>
</dbReference>
<proteinExistence type="predicted"/>
<comment type="caution">
    <text evidence="2">The sequence shown here is derived from an EMBL/GenBank/DDBJ whole genome shotgun (WGS) entry which is preliminary data.</text>
</comment>
<evidence type="ECO:0000259" key="1">
    <source>
        <dbReference type="PROSITE" id="PS51857"/>
    </source>
</evidence>
<dbReference type="InterPro" id="IPR012340">
    <property type="entry name" value="NA-bd_OB-fold"/>
</dbReference>
<dbReference type="InterPro" id="IPR049945">
    <property type="entry name" value="AAA_22"/>
</dbReference>
<evidence type="ECO:0000313" key="3">
    <source>
        <dbReference type="Proteomes" id="UP000785679"/>
    </source>
</evidence>